<dbReference type="SUPFAM" id="SSF48230">
    <property type="entry name" value="Chondroitin AC/alginate lyase"/>
    <property type="match status" value="1"/>
</dbReference>
<dbReference type="GO" id="GO:0042122">
    <property type="term" value="P:alginic acid catabolic process"/>
    <property type="evidence" value="ECO:0007669"/>
    <property type="project" value="UniProtKB-UniRule"/>
</dbReference>
<comment type="catalytic activity">
    <reaction evidence="4">
        <text>Eliminative cleavage of alginate to give oligosaccharides with 4-deoxy-alpha-L-erythro-hex-4-enuronosyl groups at their non-reducing ends and beta-D-mannuronate at their reducing end.</text>
        <dbReference type="EC" id="4.2.2.3"/>
    </reaction>
</comment>
<feature type="binding site" evidence="4">
    <location>
        <begin position="144"/>
        <end position="145"/>
    </location>
    <ligand>
        <name>substrate</name>
    </ligand>
</feature>
<feature type="binding site" evidence="4">
    <location>
        <position position="262"/>
    </location>
    <ligand>
        <name>substrate</name>
    </ligand>
</feature>
<gene>
    <name evidence="4" type="primary">algL</name>
    <name evidence="6" type="ORF">FM069_07385</name>
</gene>
<dbReference type="AlphaFoldDB" id="A0A553H1B8"/>
<reference evidence="6 7" key="1">
    <citation type="submission" date="2019-07" db="EMBL/GenBank/DDBJ databases">
        <title>Pseudomonas mangiferae sp. nov., isolated from bark of mango tree in Thailand.</title>
        <authorList>
            <person name="Srisuk N."/>
            <person name="Anurat P."/>
        </authorList>
    </citation>
    <scope>NUCLEOTIDE SEQUENCE [LARGE SCALE GENOMIC DNA]</scope>
    <source>
        <strain evidence="6 7">DMKU_BBB3-04</strain>
    </source>
</reference>
<dbReference type="EMBL" id="VJOY01000004">
    <property type="protein sequence ID" value="TRX75558.1"/>
    <property type="molecule type" value="Genomic_DNA"/>
</dbReference>
<protein>
    <recommendedName>
        <fullName evidence="4">Alginate lyase</fullName>
        <ecNumber evidence="4">4.2.2.3</ecNumber>
    </recommendedName>
    <alternativeName>
        <fullName evidence="4">Poly(beta-D-mannuronate) lyase</fullName>
    </alternativeName>
</protein>
<evidence type="ECO:0000313" key="6">
    <source>
        <dbReference type="EMBL" id="TRX75558.1"/>
    </source>
</evidence>
<evidence type="ECO:0000313" key="7">
    <source>
        <dbReference type="Proteomes" id="UP000315235"/>
    </source>
</evidence>
<dbReference type="Pfam" id="PF05426">
    <property type="entry name" value="Alginate_lyase"/>
    <property type="match status" value="1"/>
</dbReference>
<evidence type="ECO:0000256" key="1">
    <source>
        <dbReference type="ARBA" id="ARBA00022729"/>
    </source>
</evidence>
<keyword evidence="1 4" id="KW-0732">Signal</keyword>
<dbReference type="Gene3D" id="1.50.10.100">
    <property type="entry name" value="Chondroitin AC/alginate lyase"/>
    <property type="match status" value="1"/>
</dbReference>
<dbReference type="InterPro" id="IPR008397">
    <property type="entry name" value="Alginate_lyase_dom"/>
</dbReference>
<evidence type="ECO:0000256" key="2">
    <source>
        <dbReference type="ARBA" id="ARBA00022764"/>
    </source>
</evidence>
<comment type="similarity">
    <text evidence="4">Belongs to the polysaccharide lyase 5 family.</text>
</comment>
<organism evidence="6 7">
    <name type="scientific">Pseudomonas mangiferae</name>
    <dbReference type="NCBI Taxonomy" id="2593654"/>
    <lineage>
        <taxon>Bacteria</taxon>
        <taxon>Pseudomonadati</taxon>
        <taxon>Pseudomonadota</taxon>
        <taxon>Gammaproteobacteria</taxon>
        <taxon>Pseudomonadales</taxon>
        <taxon>Pseudomonadaceae</taxon>
        <taxon>Pseudomonas</taxon>
    </lineage>
</organism>
<dbReference type="InterPro" id="IPR008929">
    <property type="entry name" value="Chondroitin_lyas"/>
</dbReference>
<dbReference type="RefSeq" id="WP_143487650.1">
    <property type="nucleotide sequence ID" value="NZ_VJOY01000004.1"/>
</dbReference>
<evidence type="ECO:0000256" key="4">
    <source>
        <dbReference type="HAMAP-Rule" id="MF_00557"/>
    </source>
</evidence>
<name>A0A553H1B8_9PSED</name>
<dbReference type="Proteomes" id="UP000315235">
    <property type="component" value="Unassembled WGS sequence"/>
</dbReference>
<dbReference type="GO" id="GO:0042597">
    <property type="term" value="C:periplasmic space"/>
    <property type="evidence" value="ECO:0007669"/>
    <property type="project" value="InterPro"/>
</dbReference>
<comment type="caution">
    <text evidence="6">The sequence shown here is derived from an EMBL/GenBank/DDBJ whole genome shotgun (WGS) entry which is preliminary data.</text>
</comment>
<dbReference type="HAMAP" id="MF_00557">
    <property type="entry name" value="Alginate_lyase"/>
    <property type="match status" value="1"/>
</dbReference>
<feature type="signal peptide" evidence="4">
    <location>
        <begin position="1"/>
        <end position="24"/>
    </location>
</feature>
<keyword evidence="3 4" id="KW-0456">Lyase</keyword>
<dbReference type="InterPro" id="IPR022859">
    <property type="entry name" value="Alginate_lyase"/>
</dbReference>
<dbReference type="NCBIfam" id="NF001467">
    <property type="entry name" value="PRK00325.1-2"/>
    <property type="match status" value="1"/>
</dbReference>
<proteinExistence type="inferred from homology"/>
<evidence type="ECO:0000259" key="5">
    <source>
        <dbReference type="Pfam" id="PF05426"/>
    </source>
</evidence>
<dbReference type="OrthoDB" id="6972889at2"/>
<feature type="domain" description="Alginate lyase" evidence="5">
    <location>
        <begin position="69"/>
        <end position="309"/>
    </location>
</feature>
<evidence type="ECO:0000256" key="3">
    <source>
        <dbReference type="ARBA" id="ARBA00023239"/>
    </source>
</evidence>
<keyword evidence="2" id="KW-0574">Periplasm</keyword>
<feature type="binding site" evidence="4">
    <location>
        <begin position="71"/>
        <end position="72"/>
    </location>
    <ligand>
        <name>substrate</name>
    </ligand>
</feature>
<keyword evidence="7" id="KW-1185">Reference proteome</keyword>
<comment type="function">
    <text evidence="4">Catalyzes the depolymerization of alginate by cleaving the beta-1,4 glycosidic bond between two adjacent sugar residues via a beta-elimination mechanism.</text>
</comment>
<sequence length="381" mass="42791" precursor="true">MRTAIPLLLPCLFGGLLWAGSASAGLVPPTGYYHKVDVRAEKKAGEKAEKLATQACPSAPKPYTGKLEFRSKYEGSDKARATLNTKAEKAFRDETQDITQLERGVSKMVTQYMRTGDTQQLDCGLQWMGEWAQAGALLSSDFNHTGMSMRKWALGTLSSSYLRLKYSESQPLASRQQQATLIEGWFAKLADQVVQDWGDLPLKKVNNHSYWAAWSVMATSVVLDRRDLFDWSVQQFRTAAAQVDTDGYLPNELKRRQRALAYHNYALPPLVMIAAFAQANGVDLRGENHEALKRLAERVIEGVEDQDDFDKKAGQDQDMDDLKIKNKYAWLEPYCTLYACSDDFRARKRAMEPFNSFRLGGAVTQVFESADAKKDAKKKDG</sequence>
<dbReference type="GO" id="GO:0045135">
    <property type="term" value="F:poly(beta-D-mannuronate) lyase activity"/>
    <property type="evidence" value="ECO:0007669"/>
    <property type="project" value="UniProtKB-UniRule"/>
</dbReference>
<feature type="chain" id="PRO_5022275908" description="Alginate lyase" evidence="4">
    <location>
        <begin position="25"/>
        <end position="381"/>
    </location>
</feature>
<accession>A0A553H1B8</accession>
<dbReference type="EC" id="4.2.2.3" evidence="4"/>
<dbReference type="CDD" id="cd00244">
    <property type="entry name" value="AlgLyase"/>
    <property type="match status" value="1"/>
</dbReference>